<organism evidence="1 2">
    <name type="scientific">Candidatus Manganitrophus noduliformans</name>
    <dbReference type="NCBI Taxonomy" id="2606439"/>
    <lineage>
        <taxon>Bacteria</taxon>
        <taxon>Pseudomonadati</taxon>
        <taxon>Nitrospirota</taxon>
        <taxon>Nitrospiria</taxon>
        <taxon>Candidatus Troglogloeales</taxon>
        <taxon>Candidatus Manganitrophaceae</taxon>
        <taxon>Candidatus Manganitrophus</taxon>
    </lineage>
</organism>
<dbReference type="PANTHER" id="PTHR34934">
    <property type="entry name" value="FLAVIN-DEPENDENT THYMIDYLATE SYNTHASE"/>
    <property type="match status" value="1"/>
</dbReference>
<dbReference type="EMBL" id="VTOW01000005">
    <property type="protein sequence ID" value="NKE73167.1"/>
    <property type="molecule type" value="Genomic_DNA"/>
</dbReference>
<reference evidence="1 2" key="1">
    <citation type="journal article" date="2020" name="Nature">
        <title>Bacterial chemolithoautotrophy via manganese oxidation.</title>
        <authorList>
            <person name="Yu H."/>
            <person name="Leadbetter J.R."/>
        </authorList>
    </citation>
    <scope>NUCLEOTIDE SEQUENCE [LARGE SCALE GENOMIC DNA]</scope>
    <source>
        <strain evidence="1 2">Mn-1</strain>
    </source>
</reference>
<dbReference type="CDD" id="cd20175">
    <property type="entry name" value="ThyX"/>
    <property type="match status" value="2"/>
</dbReference>
<dbReference type="GO" id="GO:0004799">
    <property type="term" value="F:thymidylate synthase activity"/>
    <property type="evidence" value="ECO:0007669"/>
    <property type="project" value="TreeGrafter"/>
</dbReference>
<dbReference type="PANTHER" id="PTHR34934:SF1">
    <property type="entry name" value="FLAVIN-DEPENDENT THYMIDYLATE SYNTHASE"/>
    <property type="match status" value="1"/>
</dbReference>
<evidence type="ECO:0000313" key="1">
    <source>
        <dbReference type="EMBL" id="NKE73167.1"/>
    </source>
</evidence>
<dbReference type="GO" id="GO:0050797">
    <property type="term" value="F:thymidylate synthase (FAD) activity"/>
    <property type="evidence" value="ECO:0007669"/>
    <property type="project" value="InterPro"/>
</dbReference>
<evidence type="ECO:0000313" key="2">
    <source>
        <dbReference type="Proteomes" id="UP000534783"/>
    </source>
</evidence>
<keyword evidence="2" id="KW-1185">Reference proteome</keyword>
<dbReference type="SUPFAM" id="SSF69796">
    <property type="entry name" value="Thymidylate synthase-complementing protein Thy1"/>
    <property type="match status" value="2"/>
</dbReference>
<proteinExistence type="predicted"/>
<dbReference type="GO" id="GO:0070402">
    <property type="term" value="F:NADPH binding"/>
    <property type="evidence" value="ECO:0007669"/>
    <property type="project" value="TreeGrafter"/>
</dbReference>
<accession>A0A7X6DTM0</accession>
<dbReference type="Gene3D" id="3.30.1360.170">
    <property type="match status" value="2"/>
</dbReference>
<dbReference type="Proteomes" id="UP000534783">
    <property type="component" value="Unassembled WGS sequence"/>
</dbReference>
<comment type="caution">
    <text evidence="1">The sequence shown here is derived from an EMBL/GenBank/DDBJ whole genome shotgun (WGS) entry which is preliminary data.</text>
</comment>
<protein>
    <submittedName>
        <fullName evidence="1">FAD-dependent thymidylate synthase</fullName>
    </submittedName>
</protein>
<dbReference type="PROSITE" id="PS51331">
    <property type="entry name" value="THYX"/>
    <property type="match status" value="2"/>
</dbReference>
<dbReference type="GO" id="GO:0006231">
    <property type="term" value="P:dTMP biosynthetic process"/>
    <property type="evidence" value="ECO:0007669"/>
    <property type="project" value="InterPro"/>
</dbReference>
<name>A0A7X6DTM0_9BACT</name>
<dbReference type="InterPro" id="IPR036098">
    <property type="entry name" value="Thymidylate_synthase_ThyX_sf"/>
</dbReference>
<dbReference type="Pfam" id="PF02511">
    <property type="entry name" value="Thy1"/>
    <property type="match status" value="2"/>
</dbReference>
<dbReference type="InterPro" id="IPR003669">
    <property type="entry name" value="Thymidylate_synthase_ThyX"/>
</dbReference>
<sequence length="543" mass="62855">MLFFLLYRRDSIQYNTGCQTEEPDKLDIRMSDRFLSPEPVVVLEKAFVRPFKNFVATAKTCYSGKGVVRDEDLIEGYELLAQSIYQAGHHTTLQHAHFQFTLTNVSRQFIWSFLHSHPFYNSEQVSQRYVAVKPESFSIPPLSGEALDLYIAGVHEQMEAYKKLNEMLLPLVDAEYARLFPRQRRNFNRDVKKKAQEIARYVVPIGAFAYLYHTISGVTLLRYYRLCRQYDTPLEQRLVVEKMVQALLDFDPEYKKILEQPLPIESTPEYQFYQGYAEGMTAQATERFLDEFDVSLEGRVSKLIDYKVNQEAVLAQSVREVLGVPRAALDDAAAIRLALDPGENRLLGESLNLTTLSKISRTLFHPSYTFRKKLSHTADSQDQRHRMTPASRPILFAHTSDRPDYITPALIKIDPKIEAYYQEVMSQCWDRFARMKRLGAPLEYALYLLPNALSIRFTESSDLLNLHHKHAMRLCYNAQEEIWRASLDEAQQIKEVNPSIGSYLLPPCTLRNMAGTRPVCPEGERYCGVKVWRLDLSEYQRIL</sequence>
<dbReference type="AlphaFoldDB" id="A0A7X6DTM0"/>
<gene>
    <name evidence="1" type="ORF">MNODULE_20640</name>
</gene>
<dbReference type="GO" id="GO:0050660">
    <property type="term" value="F:flavin adenine dinucleotide binding"/>
    <property type="evidence" value="ECO:0007669"/>
    <property type="project" value="InterPro"/>
</dbReference>